<accession>A0ACB0JPZ0</accession>
<keyword evidence="2" id="KW-1185">Reference proteome</keyword>
<dbReference type="Proteomes" id="UP001177021">
    <property type="component" value="Unassembled WGS sequence"/>
</dbReference>
<evidence type="ECO:0000313" key="2">
    <source>
        <dbReference type="Proteomes" id="UP001177021"/>
    </source>
</evidence>
<comment type="caution">
    <text evidence="1">The sequence shown here is derived from an EMBL/GenBank/DDBJ whole genome shotgun (WGS) entry which is preliminary data.</text>
</comment>
<evidence type="ECO:0000313" key="1">
    <source>
        <dbReference type="EMBL" id="CAJ2646356.1"/>
    </source>
</evidence>
<sequence length="203" mass="22494">MALLGSNIASEVGLRLLLSPLGSNVVVRTACCSVGIALPVYSTFKAIESKNQDDQQRCLVYWAAFGSFSLVEVFTDKIISWVPMYYHVKFAFLVWLQLPPTNGAKQIYRNHIRPFLLKHQGSVDRVLGLAYCEVLNLKPMQIKLVSSYQKEIKSVKTIVGKITESADKMLRSPPTTSDRSSQHSSVDESTTPPSDAEPGQNDS</sequence>
<protein>
    <submittedName>
        <fullName evidence="1">Uncharacterized protein</fullName>
    </submittedName>
</protein>
<reference evidence="1" key="1">
    <citation type="submission" date="2023-10" db="EMBL/GenBank/DDBJ databases">
        <authorList>
            <person name="Rodriguez Cubillos JULIANA M."/>
            <person name="De Vega J."/>
        </authorList>
    </citation>
    <scope>NUCLEOTIDE SEQUENCE</scope>
</reference>
<gene>
    <name evidence="1" type="ORF">MILVUS5_LOCUS15079</name>
</gene>
<dbReference type="EMBL" id="CASHSV030000109">
    <property type="protein sequence ID" value="CAJ2646356.1"/>
    <property type="molecule type" value="Genomic_DNA"/>
</dbReference>
<name>A0ACB0JPZ0_TRIPR</name>
<organism evidence="1 2">
    <name type="scientific">Trifolium pratense</name>
    <name type="common">Red clover</name>
    <dbReference type="NCBI Taxonomy" id="57577"/>
    <lineage>
        <taxon>Eukaryota</taxon>
        <taxon>Viridiplantae</taxon>
        <taxon>Streptophyta</taxon>
        <taxon>Embryophyta</taxon>
        <taxon>Tracheophyta</taxon>
        <taxon>Spermatophyta</taxon>
        <taxon>Magnoliopsida</taxon>
        <taxon>eudicotyledons</taxon>
        <taxon>Gunneridae</taxon>
        <taxon>Pentapetalae</taxon>
        <taxon>rosids</taxon>
        <taxon>fabids</taxon>
        <taxon>Fabales</taxon>
        <taxon>Fabaceae</taxon>
        <taxon>Papilionoideae</taxon>
        <taxon>50 kb inversion clade</taxon>
        <taxon>NPAAA clade</taxon>
        <taxon>Hologalegina</taxon>
        <taxon>IRL clade</taxon>
        <taxon>Trifolieae</taxon>
        <taxon>Trifolium</taxon>
    </lineage>
</organism>
<proteinExistence type="predicted"/>